<dbReference type="InterPro" id="IPR010982">
    <property type="entry name" value="Lambda_DNA-bd_dom_sf"/>
</dbReference>
<comment type="caution">
    <text evidence="2">The sequence shown here is derived from an EMBL/GenBank/DDBJ whole genome shotgun (WGS) entry which is preliminary data.</text>
</comment>
<protein>
    <recommendedName>
        <fullName evidence="1">HTH cro/C1-type domain-containing protein</fullName>
    </recommendedName>
</protein>
<dbReference type="GO" id="GO:0003677">
    <property type="term" value="F:DNA binding"/>
    <property type="evidence" value="ECO:0007669"/>
    <property type="project" value="InterPro"/>
</dbReference>
<dbReference type="InterPro" id="IPR001387">
    <property type="entry name" value="Cro/C1-type_HTH"/>
</dbReference>
<proteinExistence type="predicted"/>
<dbReference type="AlphaFoldDB" id="A0AA37UH93"/>
<dbReference type="Pfam" id="PF13744">
    <property type="entry name" value="HTH_37"/>
    <property type="match status" value="1"/>
</dbReference>
<reference evidence="2" key="1">
    <citation type="journal article" date="2014" name="Int. J. Syst. Evol. Microbiol.">
        <title>Complete genome sequence of Corynebacterium casei LMG S-19264T (=DSM 44701T), isolated from a smear-ripened cheese.</title>
        <authorList>
            <consortium name="US DOE Joint Genome Institute (JGI-PGF)"/>
            <person name="Walter F."/>
            <person name="Albersmeier A."/>
            <person name="Kalinowski J."/>
            <person name="Ruckert C."/>
        </authorList>
    </citation>
    <scope>NUCLEOTIDE SEQUENCE</scope>
    <source>
        <strain evidence="2">NBRC 112290</strain>
    </source>
</reference>
<organism evidence="2 3">
    <name type="scientific">Litorihabitans aurantiacus</name>
    <dbReference type="NCBI Taxonomy" id="1930061"/>
    <lineage>
        <taxon>Bacteria</taxon>
        <taxon>Bacillati</taxon>
        <taxon>Actinomycetota</taxon>
        <taxon>Actinomycetes</taxon>
        <taxon>Micrococcales</taxon>
        <taxon>Beutenbergiaceae</taxon>
        <taxon>Litorihabitans</taxon>
    </lineage>
</organism>
<reference evidence="2" key="2">
    <citation type="submission" date="2023-02" db="EMBL/GenBank/DDBJ databases">
        <authorList>
            <person name="Sun Q."/>
            <person name="Mori K."/>
        </authorList>
    </citation>
    <scope>NUCLEOTIDE SEQUENCE</scope>
    <source>
        <strain evidence="2">NBRC 112290</strain>
    </source>
</reference>
<keyword evidence="3" id="KW-1185">Reference proteome</keyword>
<evidence type="ECO:0000259" key="1">
    <source>
        <dbReference type="PROSITE" id="PS50943"/>
    </source>
</evidence>
<name>A0AA37UH93_9MICO</name>
<accession>A0AA37UH93</accession>
<feature type="domain" description="HTH cro/C1-type" evidence="1">
    <location>
        <begin position="30"/>
        <end position="87"/>
    </location>
</feature>
<sequence>MGLMSAYADFMATEAHRYNARSPMRLGRSLIALRRSRGLTQADLAARARVSRQWLITAERGENDRLEVGRLMQVLDALDATLTIEDAGQVEP</sequence>
<dbReference type="SUPFAM" id="SSF47413">
    <property type="entry name" value="lambda repressor-like DNA-binding domains"/>
    <property type="match status" value="1"/>
</dbReference>
<dbReference type="InterPro" id="IPR039554">
    <property type="entry name" value="HigA2-like_HTH"/>
</dbReference>
<evidence type="ECO:0000313" key="2">
    <source>
        <dbReference type="EMBL" id="GMA30414.1"/>
    </source>
</evidence>
<dbReference type="PROSITE" id="PS50943">
    <property type="entry name" value="HTH_CROC1"/>
    <property type="match status" value="1"/>
</dbReference>
<dbReference type="SMART" id="SM00530">
    <property type="entry name" value="HTH_XRE"/>
    <property type="match status" value="1"/>
</dbReference>
<evidence type="ECO:0000313" key="3">
    <source>
        <dbReference type="Proteomes" id="UP001157161"/>
    </source>
</evidence>
<dbReference type="Proteomes" id="UP001157161">
    <property type="component" value="Unassembled WGS sequence"/>
</dbReference>
<dbReference type="Gene3D" id="1.10.260.40">
    <property type="entry name" value="lambda repressor-like DNA-binding domains"/>
    <property type="match status" value="1"/>
</dbReference>
<dbReference type="EMBL" id="BSUM01000001">
    <property type="protein sequence ID" value="GMA30414.1"/>
    <property type="molecule type" value="Genomic_DNA"/>
</dbReference>
<gene>
    <name evidence="2" type="ORF">GCM10025875_04060</name>
</gene>
<dbReference type="CDD" id="cd00093">
    <property type="entry name" value="HTH_XRE"/>
    <property type="match status" value="1"/>
</dbReference>